<feature type="region of interest" description="Disordered" evidence="3">
    <location>
        <begin position="256"/>
        <end position="297"/>
    </location>
</feature>
<name>A0A061STU2_9RHOB</name>
<keyword evidence="5" id="KW-1185">Reference proteome</keyword>
<evidence type="ECO:0000256" key="3">
    <source>
        <dbReference type="SAM" id="MobiDB-lite"/>
    </source>
</evidence>
<dbReference type="RefSeq" id="WP_037908762.1">
    <property type="nucleotide sequence ID" value="NZ_JEMU01000009.1"/>
</dbReference>
<comment type="caution">
    <text evidence="4">The sequence shown here is derived from an EMBL/GenBank/DDBJ whole genome shotgun (WGS) entry which is preliminary data.</text>
</comment>
<dbReference type="InterPro" id="IPR018511">
    <property type="entry name" value="Hemolysin-typ_Ca-bd_CS"/>
</dbReference>
<evidence type="ECO:0000313" key="5">
    <source>
        <dbReference type="Proteomes" id="UP000027337"/>
    </source>
</evidence>
<dbReference type="GO" id="GO:0005576">
    <property type="term" value="C:extracellular region"/>
    <property type="evidence" value="ECO:0007669"/>
    <property type="project" value="UniProtKB-SubCell"/>
</dbReference>
<evidence type="ECO:0000256" key="2">
    <source>
        <dbReference type="ARBA" id="ARBA00022525"/>
    </source>
</evidence>
<dbReference type="Gene3D" id="2.150.10.10">
    <property type="entry name" value="Serralysin-like metalloprotease, C-terminal"/>
    <property type="match status" value="4"/>
</dbReference>
<dbReference type="EMBL" id="JEMU01000009">
    <property type="protein sequence ID" value="KAJ02854.1"/>
    <property type="molecule type" value="Genomic_DNA"/>
</dbReference>
<dbReference type="Proteomes" id="UP000027337">
    <property type="component" value="Unassembled WGS sequence"/>
</dbReference>
<accession>A0A061STU2</accession>
<proteinExistence type="predicted"/>
<sequence length="1098" mass="115818">MADNVTGTKFSETAILGSGAQTVDMGAGNDRIISYADGGEPDPAQTNGAEGRVYPPVTGGTDDTLTGGAGRDTFEFRALINAKESVVGAHTGSSGRVNWGGVAGENDNVHDHWVEGFGLDTITDYSKAEGDKIKITGHTMTIGDITYGSDEAGAFSLITVYSQQGDGGAGGANTATGAHDEDPLGQIKVYGDKVELADLIVEKNNEGIDRLETADAVYAPIDLGITQVVASNTDDTSYTGSIHRQTDRISIGEGSQTVDAGGGNDIIYSFSDGGEPDPAQTEGAAGRVNDPIPADQSDDIIKGGQGRDTFAFRLLLNAKQEIQDKHTRSDGEVNWRRVAGENDNVHDHWVEGIGNDVILDFSNQDGDKIDIQGHTVEVAAITYDADEGGDFSLIQLRSQQGDGGAGGANTATGAHDEDLLGTIKVYGDKVTKEDIKLKANVFYGVDQLEDIAAAEAEGLADNDAPQIEHPQWGIENPENFERTFEGTARGDMFKAGSGTQIIEAGSGNDRILSYGDAGEPDPAQTDGAEGRINPAIGGAGSDDYFSGGAGADRFEFYALLNGRAEVVAQHTGSTGHINWRGVAGENDNVHDHWVEGFGVDTILDFSKEEGDKILVRGHTVEIAEVTYGTDEGGAFSSIRVISQQGDGGAGGANTATGAHDEDPLGIIKVYGDKVTKEDITVKRDGVFDGGDQLAETDKLADYNGGTQAFQITENGAVLETAPDDVKTTDRIELGSGAQQVFAGLGSDYIRVYADGGEPDPAQTDGAGRITDPVDPALSTDIVSGGQHRDTFMFNYLLDATDVVLARHTREDGSINWRKVAGENDAVHDHWVESGGDDVVLDFFNQDRDRIELRGHTVELAEITYGADEGGDFSLLHVRSQQGDGGGAHDEDSLGTVKIYGDTVTEEDVRVTAKGVFDGIDILEPIEGLPNHIAGDRDANMLSGTAEADNIHGNNGNDFVMAGDGDDFIFGEGHNDLLFGGAGNDWIEGGWGSDALFGEMGEDTLVSNSGHDNMSGGSEADTFLFMDGTRGGQIFDWEDGADKIDFSRMDAVQGMEDVMILQLTDTAARVSFTNDAGKEGNIGVIGVSGFTLSDDDFNF</sequence>
<dbReference type="Pfam" id="PF00353">
    <property type="entry name" value="HemolysinCabind"/>
    <property type="match status" value="6"/>
</dbReference>
<feature type="region of interest" description="Disordered" evidence="3">
    <location>
        <begin position="36"/>
        <end position="56"/>
    </location>
</feature>
<dbReference type="InterPro" id="IPR050557">
    <property type="entry name" value="RTX_toxin/Mannuronan_C5-epim"/>
</dbReference>
<keyword evidence="2" id="KW-0964">Secreted</keyword>
<dbReference type="InterPro" id="IPR001343">
    <property type="entry name" value="Hemolysn_Ca-bd"/>
</dbReference>
<evidence type="ECO:0000313" key="4">
    <source>
        <dbReference type="EMBL" id="KAJ02854.1"/>
    </source>
</evidence>
<dbReference type="PRINTS" id="PR00313">
    <property type="entry name" value="CABNDNGRPT"/>
</dbReference>
<dbReference type="SUPFAM" id="SSF51120">
    <property type="entry name" value="beta-Roll"/>
    <property type="match status" value="3"/>
</dbReference>
<reference evidence="4 5" key="1">
    <citation type="journal article" date="2014" name="Genome Announc.">
        <title>Draft Genome Sequences of Two Isolates of the Roseobacter Group, Sulfitobacter sp. Strains 3SOLIMAR09 and 1FIGIMAR09, from Harbors of Mallorca Island (Mediterranean Sea).</title>
        <authorList>
            <person name="Mas-Llado M."/>
            <person name="Pina-Villalonga J.M."/>
            <person name="Brunet-Galmes I."/>
            <person name="Nogales B."/>
            <person name="Bosch R."/>
        </authorList>
    </citation>
    <scope>NUCLEOTIDE SEQUENCE [LARGE SCALE GENOMIC DNA]</scope>
    <source>
        <strain evidence="4 5">1FIGIMAR09</strain>
    </source>
</reference>
<protein>
    <submittedName>
        <fullName evidence="4">Calcium-binding protein</fullName>
    </submittedName>
</protein>
<dbReference type="InterPro" id="IPR011049">
    <property type="entry name" value="Serralysin-like_metalloprot_C"/>
</dbReference>
<dbReference type="GO" id="GO:0005509">
    <property type="term" value="F:calcium ion binding"/>
    <property type="evidence" value="ECO:0007669"/>
    <property type="project" value="InterPro"/>
</dbReference>
<dbReference type="eggNOG" id="COG2931">
    <property type="taxonomic scope" value="Bacteria"/>
</dbReference>
<dbReference type="PANTHER" id="PTHR38340">
    <property type="entry name" value="S-LAYER PROTEIN"/>
    <property type="match status" value="1"/>
</dbReference>
<gene>
    <name evidence="4" type="ORF">PM02_12255</name>
</gene>
<dbReference type="PANTHER" id="PTHR38340:SF1">
    <property type="entry name" value="S-LAYER PROTEIN"/>
    <property type="match status" value="1"/>
</dbReference>
<dbReference type="AlphaFoldDB" id="A0A061STU2"/>
<comment type="subcellular location">
    <subcellularLocation>
        <location evidence="1">Secreted</location>
    </subcellularLocation>
</comment>
<dbReference type="PROSITE" id="PS00330">
    <property type="entry name" value="HEMOLYSIN_CALCIUM"/>
    <property type="match status" value="1"/>
</dbReference>
<organism evidence="4 5">
    <name type="scientific">Sulfitobacter mediterraneus</name>
    <dbReference type="NCBI Taxonomy" id="83219"/>
    <lineage>
        <taxon>Bacteria</taxon>
        <taxon>Pseudomonadati</taxon>
        <taxon>Pseudomonadota</taxon>
        <taxon>Alphaproteobacteria</taxon>
        <taxon>Rhodobacterales</taxon>
        <taxon>Roseobacteraceae</taxon>
        <taxon>Sulfitobacter</taxon>
    </lineage>
</organism>
<feature type="region of interest" description="Disordered" evidence="3">
    <location>
        <begin position="509"/>
        <end position="535"/>
    </location>
</feature>
<evidence type="ECO:0000256" key="1">
    <source>
        <dbReference type="ARBA" id="ARBA00004613"/>
    </source>
</evidence>
<dbReference type="STRING" id="83219.PM02_12255"/>